<protein>
    <submittedName>
        <fullName evidence="1">UPF0146 family protein</fullName>
    </submittedName>
</protein>
<sequence>MTGSPSCSLPNALAELAASDPRGPTGSAARDSFRNLSDSPVLLEVGIGRRPDVARALAGTGYRVIAIDVVDRPVPDEVAFARLDVHDLAMSASPRRSLPIPEADADAAPVALVYGRNLPAEIQPATVRLAERLDAAAAFTTLGFEDPSPSLRVERRTVGSDTLYVVSESRGQS</sequence>
<evidence type="ECO:0000313" key="1">
    <source>
        <dbReference type="EMBL" id="MFC6892374.1"/>
    </source>
</evidence>
<dbReference type="EMBL" id="JBHSXL010000006">
    <property type="protein sequence ID" value="MFC6892374.1"/>
    <property type="molecule type" value="Genomic_DNA"/>
</dbReference>
<comment type="caution">
    <text evidence="1">The sequence shown here is derived from an EMBL/GenBank/DDBJ whole genome shotgun (WGS) entry which is preliminary data.</text>
</comment>
<accession>A0ABD5US41</accession>
<proteinExistence type="predicted"/>
<dbReference type="Proteomes" id="UP001596296">
    <property type="component" value="Unassembled WGS sequence"/>
</dbReference>
<organism evidence="1 2">
    <name type="scientific">Halopenitus salinus</name>
    <dbReference type="NCBI Taxonomy" id="1198295"/>
    <lineage>
        <taxon>Archaea</taxon>
        <taxon>Methanobacteriati</taxon>
        <taxon>Methanobacteriota</taxon>
        <taxon>Stenosarchaea group</taxon>
        <taxon>Halobacteria</taxon>
        <taxon>Halobacteriales</taxon>
        <taxon>Haloferacaceae</taxon>
        <taxon>Halopenitus</taxon>
    </lineage>
</organism>
<dbReference type="RefSeq" id="WP_379742428.1">
    <property type="nucleotide sequence ID" value="NZ_JBHSVN010000001.1"/>
</dbReference>
<dbReference type="Pfam" id="PF03686">
    <property type="entry name" value="UPF0146"/>
    <property type="match status" value="1"/>
</dbReference>
<name>A0ABD5US41_9EURY</name>
<reference evidence="1 2" key="1">
    <citation type="journal article" date="2019" name="Int. J. Syst. Evol. Microbiol.">
        <title>The Global Catalogue of Microorganisms (GCM) 10K type strain sequencing project: providing services to taxonomists for standard genome sequencing and annotation.</title>
        <authorList>
            <consortium name="The Broad Institute Genomics Platform"/>
            <consortium name="The Broad Institute Genome Sequencing Center for Infectious Disease"/>
            <person name="Wu L."/>
            <person name="Ma J."/>
        </authorList>
    </citation>
    <scope>NUCLEOTIDE SEQUENCE [LARGE SCALE GENOMIC DNA]</scope>
    <source>
        <strain evidence="1 2">SKJ47</strain>
    </source>
</reference>
<keyword evidence="2" id="KW-1185">Reference proteome</keyword>
<dbReference type="InterPro" id="IPR005353">
    <property type="entry name" value="UPF0146"/>
</dbReference>
<dbReference type="AlphaFoldDB" id="A0ABD5US41"/>
<gene>
    <name evidence="1" type="ORF">ACFQE9_07085</name>
</gene>
<evidence type="ECO:0000313" key="2">
    <source>
        <dbReference type="Proteomes" id="UP001596296"/>
    </source>
</evidence>